<evidence type="ECO:0000256" key="2">
    <source>
        <dbReference type="SAM" id="MobiDB-lite"/>
    </source>
</evidence>
<dbReference type="OrthoDB" id="348636at2759"/>
<dbReference type="GeneID" id="25251453"/>
<feature type="compositionally biased region" description="Low complexity" evidence="2">
    <location>
        <begin position="206"/>
        <end position="220"/>
    </location>
</feature>
<dbReference type="GO" id="GO:0003713">
    <property type="term" value="F:transcription coactivator activity"/>
    <property type="evidence" value="ECO:0007669"/>
    <property type="project" value="TreeGrafter"/>
</dbReference>
<feature type="compositionally biased region" description="Basic residues" evidence="2">
    <location>
        <begin position="1652"/>
        <end position="1666"/>
    </location>
</feature>
<dbReference type="VEuPathDB" id="ToxoDB:ETH2_1153200"/>
<evidence type="ECO:0000313" key="4">
    <source>
        <dbReference type="Proteomes" id="UP000030747"/>
    </source>
</evidence>
<dbReference type="EMBL" id="HG675688">
    <property type="protein sequence ID" value="CDJ42083.1"/>
    <property type="molecule type" value="Genomic_DNA"/>
</dbReference>
<feature type="region of interest" description="Disordered" evidence="2">
    <location>
        <begin position="648"/>
        <end position="685"/>
    </location>
</feature>
<feature type="compositionally biased region" description="Low complexity" evidence="2">
    <location>
        <begin position="246"/>
        <end position="256"/>
    </location>
</feature>
<feature type="compositionally biased region" description="Low complexity" evidence="2">
    <location>
        <begin position="154"/>
        <end position="166"/>
    </location>
</feature>
<feature type="compositionally biased region" description="Low complexity" evidence="2">
    <location>
        <begin position="372"/>
        <end position="387"/>
    </location>
</feature>
<dbReference type="PANTHER" id="PTHR46007">
    <property type="entry name" value="MEDIATOR OF RNA POLYMERASE II TRANSCRIPTION SUBUNIT 12"/>
    <property type="match status" value="1"/>
</dbReference>
<gene>
    <name evidence="3" type="ORF">ETH_00011320</name>
</gene>
<dbReference type="GO" id="GO:0045944">
    <property type="term" value="P:positive regulation of transcription by RNA polymerase II"/>
    <property type="evidence" value="ECO:0007669"/>
    <property type="project" value="TreeGrafter"/>
</dbReference>
<feature type="region of interest" description="Disordered" evidence="2">
    <location>
        <begin position="1652"/>
        <end position="1675"/>
    </location>
</feature>
<keyword evidence="1" id="KW-0175">Coiled coil</keyword>
<accession>U6KYS5</accession>
<keyword evidence="4" id="KW-1185">Reference proteome</keyword>
<dbReference type="PANTHER" id="PTHR46007:SF8">
    <property type="entry name" value="C2H2-TYPE DOMAIN-CONTAINING PROTEIN"/>
    <property type="match status" value="1"/>
</dbReference>
<feature type="region of interest" description="Disordered" evidence="2">
    <location>
        <begin position="206"/>
        <end position="395"/>
    </location>
</feature>
<feature type="compositionally biased region" description="Low complexity" evidence="2">
    <location>
        <begin position="110"/>
        <end position="130"/>
    </location>
</feature>
<dbReference type="OMA" id="HAAYHYE"/>
<name>U6KYS5_EIMTE</name>
<dbReference type="RefSeq" id="XP_013232833.1">
    <property type="nucleotide sequence ID" value="XM_013377379.1"/>
</dbReference>
<feature type="compositionally biased region" description="Low complexity" evidence="2">
    <location>
        <begin position="289"/>
        <end position="321"/>
    </location>
</feature>
<organism evidence="3 4">
    <name type="scientific">Eimeria tenella</name>
    <name type="common">Coccidian parasite</name>
    <dbReference type="NCBI Taxonomy" id="5802"/>
    <lineage>
        <taxon>Eukaryota</taxon>
        <taxon>Sar</taxon>
        <taxon>Alveolata</taxon>
        <taxon>Apicomplexa</taxon>
        <taxon>Conoidasida</taxon>
        <taxon>Coccidia</taxon>
        <taxon>Eucoccidiorida</taxon>
        <taxon>Eimeriorina</taxon>
        <taxon>Eimeriidae</taxon>
        <taxon>Eimeria</taxon>
    </lineage>
</organism>
<reference evidence="3" key="2">
    <citation type="submission" date="2013-10" db="EMBL/GenBank/DDBJ databases">
        <authorList>
            <person name="Aslett M."/>
        </authorList>
    </citation>
    <scope>NUCLEOTIDE SEQUENCE [LARGE SCALE GENOMIC DNA]</scope>
    <source>
        <strain evidence="3">Houghton</strain>
    </source>
</reference>
<sequence>MAGKDALVLLAEEPTAAKVVARAAAETAASAADVVAHAATETAAAPASAAAAPPGAQGGCCPGDSAPAAVNVGEEPPQPSAAAAATEEASELQHGIARDASPIKSGAQETRQQAASGTAAATKAQQLQQRALHHFFPSCPPPPSPKKATRRNNRQQQQQQQQNSEESAPRAESEAVETTPSRSKRRSRVLLSAAAAAATEVAAGAAAAAQSSSVGAAFASDAITESTGGRVKRSRRLTQNKDDAAAEVAVAAAAAPEEGEKMKKQKRLPSVEDTAAVDAIDVDDEDQQGKPQQQQQPQDQPQPQEQQQSQGHQHQQQSQQKRGATRDQAARIAKGLKGPWSEIFGAPRKAAATAAAARASPRERKAKPQKCPSRSPVSNSSSSSSSNETAALDAPCRTERDIEAVHQQQANLMKQQRQQRQQQLQHQELQERLRALQEQLAVAAVCRQWLDSLSAPLQSQSAAAAPHENLKELLDVPSNDHRFGWAASRSVLTTRCRRRARCTVTGCLPPSDFTVAAAAGIADGEAVIGESQVLEALGVSVETASERFSPLHPRSCQPLAGAVRQTLSCVLKRRQRLLQAQHQLQLQHQLQQQQQQQQQHEEGSNHEELMYRQEFNQKEERLQVKLPECRVQADEQQHACPIGIQAQQQRQKQQQQDDFTQSLQQSDHCQAQEGGQDQKQQQQQLGEEAALDLSYLREIWPVAFNPVSPAEIGGHDDAAVSLHALLSAAARSCAAAAAAAAGGRQGAAPAVAAPPTAICVDITGRDRKKRRSCAVSLGGDEGPQPAPPTPGVVVVLMPPRTGGKALVRLTALASRFAAAEEETLREASHIEGLMYSFLCHAAETKEISNPSLAAAAGKREAADGAPAEAPPQPLIRLSIYDLWSLSKKQLQRLLLRRREGALRVMQFQEGDGSASAAARLAAANAASAAAAPDVCLAVWREGDDAASARAAAEGLIEDAIRDPALKGASRSSAAASRPQQQRSRAADIPEDEAGNSYRNTVAYVELSRPPREVFIQRLLAIVRGALAVRVDRRFVGLVLDATGPLNEEECPSLGAALNCLHIVLRTHPHLRYLHAAAAAPPEAAPALSSEGLNADTVCTAATADAATLLPYEEPPWDESVSERELRWQKQELLLRHFVIPPLEKPLELPWDLAEAPLMPAWRLQRGGKQQQLLLFSLLNAQVGDILVAPLHALDLLFCKMMASRDARGALAGTTSEQAEMLREQSICNIDLILRAYLSAAKMLKWEETTRGPLADVNDEALCVLELEKADKTFSGGSYSHCTDVETLCAAVSKTSPLCLAPLASPAAALACELVGELTLGSVAMLQHGDLPGALECPESGSAAAMLQCRRMRSLALQQRQMTRRRMQKAAEGPQRAVLLAQRLTALALSNFAHSCSTRLPSAVAASSGKRADFVEIVDADDAGSESSMDTPNGVDVEESSCEEAAVPPAAGSTGVELDVMEALNGYGTLGVLSFASVSTILHGGDELRQSLLERAAEMQKKTIGKGKVTRGGRNKGIALDPQGARDGGGWSADPLLSTAHASILVLVMRPLGTWFALYAISIHLPRETATAKALLEFAYRDRSPRLRSVQLSSQEFLLLATILSTLRTYQKYLHVSQHLTGCNNATGWGHLTVGECCFVLYARPKVLQSFAKRRGSHTKTNTHMRTRGTQPSGRR</sequence>
<feature type="region of interest" description="Disordered" evidence="2">
    <location>
        <begin position="1502"/>
        <end position="1525"/>
    </location>
</feature>
<feature type="compositionally biased region" description="Basic residues" evidence="2">
    <location>
        <begin position="1502"/>
        <end position="1513"/>
    </location>
</feature>
<dbReference type="GO" id="GO:0016592">
    <property type="term" value="C:mediator complex"/>
    <property type="evidence" value="ECO:0007669"/>
    <property type="project" value="TreeGrafter"/>
</dbReference>
<feature type="region of interest" description="Disordered" evidence="2">
    <location>
        <begin position="38"/>
        <end position="189"/>
    </location>
</feature>
<feature type="compositionally biased region" description="Low complexity" evidence="2">
    <location>
        <begin position="38"/>
        <end position="55"/>
    </location>
</feature>
<protein>
    <submittedName>
        <fullName evidence="3">Uncharacterized protein</fullName>
    </submittedName>
</protein>
<proteinExistence type="predicted"/>
<feature type="coiled-coil region" evidence="1">
    <location>
        <begin position="412"/>
        <end position="446"/>
    </location>
</feature>
<reference evidence="3" key="1">
    <citation type="submission" date="2013-10" db="EMBL/GenBank/DDBJ databases">
        <title>Genomic analysis of the causative agents of coccidiosis in chickens.</title>
        <authorList>
            <person name="Reid A.J."/>
            <person name="Blake D."/>
            <person name="Billington K."/>
            <person name="Browne H."/>
            <person name="Dunn M."/>
            <person name="Hung S."/>
            <person name="Kawahara F."/>
            <person name="Miranda-Saavedra D."/>
            <person name="Mourier T."/>
            <person name="Nagra H."/>
            <person name="Otto T.D."/>
            <person name="Rawlings N."/>
            <person name="Sanchez A."/>
            <person name="Sanders M."/>
            <person name="Subramaniam C."/>
            <person name="Tay Y."/>
            <person name="Dear P."/>
            <person name="Doerig C."/>
            <person name="Gruber A."/>
            <person name="Parkinson J."/>
            <person name="Shirley M."/>
            <person name="Wan K.L."/>
            <person name="Berriman M."/>
            <person name="Tomley F."/>
            <person name="Pain A."/>
        </authorList>
    </citation>
    <scope>NUCLEOTIDE SEQUENCE [LARGE SCALE GENOMIC DNA]</scope>
    <source>
        <strain evidence="3">Houghton</strain>
    </source>
</reference>
<feature type="region of interest" description="Disordered" evidence="2">
    <location>
        <begin position="967"/>
        <end position="991"/>
    </location>
</feature>
<dbReference type="Proteomes" id="UP000030747">
    <property type="component" value="Unassembled WGS sequence"/>
</dbReference>
<dbReference type="InterPro" id="IPR051647">
    <property type="entry name" value="Mediator_comp_sub12"/>
</dbReference>
<feature type="compositionally biased region" description="Low complexity" evidence="2">
    <location>
        <begin position="968"/>
        <end position="983"/>
    </location>
</feature>
<dbReference type="VEuPathDB" id="ToxoDB:ETH_00011320"/>
<evidence type="ECO:0000313" key="3">
    <source>
        <dbReference type="EMBL" id="CDJ42083.1"/>
    </source>
</evidence>
<feature type="compositionally biased region" description="Low complexity" evidence="2">
    <location>
        <begin position="346"/>
        <end position="359"/>
    </location>
</feature>
<evidence type="ECO:0000256" key="1">
    <source>
        <dbReference type="SAM" id="Coils"/>
    </source>
</evidence>